<evidence type="ECO:0000259" key="6">
    <source>
        <dbReference type="PROSITE" id="PS50830"/>
    </source>
</evidence>
<proteinExistence type="predicted"/>
<dbReference type="Pfam" id="PF00567">
    <property type="entry name" value="TUDOR"/>
    <property type="match status" value="1"/>
</dbReference>
<dbReference type="InterPro" id="IPR002999">
    <property type="entry name" value="Tudor"/>
</dbReference>
<dbReference type="GO" id="GO:0031332">
    <property type="term" value="C:RNAi effector complex"/>
    <property type="evidence" value="ECO:0007669"/>
    <property type="project" value="InterPro"/>
</dbReference>
<evidence type="ECO:0000259" key="5">
    <source>
        <dbReference type="PROSITE" id="PS50304"/>
    </source>
</evidence>
<evidence type="ECO:0000256" key="1">
    <source>
        <dbReference type="ARBA" id="ARBA00004496"/>
    </source>
</evidence>
<dbReference type="GO" id="GO:0006402">
    <property type="term" value="P:mRNA catabolic process"/>
    <property type="evidence" value="ECO:0007669"/>
    <property type="project" value="TreeGrafter"/>
</dbReference>
<evidence type="ECO:0000313" key="8">
    <source>
        <dbReference type="Proteomes" id="UP000789759"/>
    </source>
</evidence>
<feature type="domain" description="TNase-like" evidence="6">
    <location>
        <begin position="1"/>
        <end position="142"/>
    </location>
</feature>
<evidence type="ECO:0000256" key="2">
    <source>
        <dbReference type="ARBA" id="ARBA00022490"/>
    </source>
</evidence>
<dbReference type="GO" id="GO:0004518">
    <property type="term" value="F:nuclease activity"/>
    <property type="evidence" value="ECO:0007669"/>
    <property type="project" value="TreeGrafter"/>
</dbReference>
<dbReference type="FunFam" id="2.30.30.140:FF:000018">
    <property type="entry name" value="Serine/threonine-protein kinase 31"/>
    <property type="match status" value="1"/>
</dbReference>
<name>A0A9N9J252_9GLOM</name>
<dbReference type="SUPFAM" id="SSF50199">
    <property type="entry name" value="Staphylococcal nuclease"/>
    <property type="match status" value="5"/>
</dbReference>
<protein>
    <submittedName>
        <fullName evidence="7">19201_t:CDS:1</fullName>
    </submittedName>
</protein>
<dbReference type="PROSITE" id="PS50830">
    <property type="entry name" value="TNASE_3"/>
    <property type="match status" value="3"/>
</dbReference>
<feature type="domain" description="TNase-like" evidence="6">
    <location>
        <begin position="168"/>
        <end position="310"/>
    </location>
</feature>
<dbReference type="GO" id="GO:0005829">
    <property type="term" value="C:cytosol"/>
    <property type="evidence" value="ECO:0007669"/>
    <property type="project" value="TreeGrafter"/>
</dbReference>
<dbReference type="InterPro" id="IPR016071">
    <property type="entry name" value="Staphylococal_nuclease_OB-fold"/>
</dbReference>
<dbReference type="Gene3D" id="2.30.30.140">
    <property type="match status" value="1"/>
</dbReference>
<dbReference type="SUPFAM" id="SSF63748">
    <property type="entry name" value="Tudor/PWWP/MBT"/>
    <property type="match status" value="1"/>
</dbReference>
<evidence type="ECO:0000256" key="4">
    <source>
        <dbReference type="ARBA" id="ARBA00022737"/>
    </source>
</evidence>
<dbReference type="PROSITE" id="PS50304">
    <property type="entry name" value="TUDOR"/>
    <property type="match status" value="1"/>
</dbReference>
<dbReference type="SMART" id="SM00333">
    <property type="entry name" value="TUDOR"/>
    <property type="match status" value="1"/>
</dbReference>
<evidence type="ECO:0000256" key="3">
    <source>
        <dbReference type="ARBA" id="ARBA00022553"/>
    </source>
</evidence>
<keyword evidence="4" id="KW-0677">Repeat</keyword>
<keyword evidence="2" id="KW-0963">Cytoplasm</keyword>
<organism evidence="7 8">
    <name type="scientific">Cetraspora pellucida</name>
    <dbReference type="NCBI Taxonomy" id="1433469"/>
    <lineage>
        <taxon>Eukaryota</taxon>
        <taxon>Fungi</taxon>
        <taxon>Fungi incertae sedis</taxon>
        <taxon>Mucoromycota</taxon>
        <taxon>Glomeromycotina</taxon>
        <taxon>Glomeromycetes</taxon>
        <taxon>Diversisporales</taxon>
        <taxon>Gigasporaceae</taxon>
        <taxon>Cetraspora</taxon>
    </lineage>
</organism>
<dbReference type="FunFam" id="2.40.50.90:FF:000018">
    <property type="entry name" value="Ribonuclease"/>
    <property type="match status" value="1"/>
</dbReference>
<comment type="caution">
    <text evidence="7">The sequence shown here is derived from an EMBL/GenBank/DDBJ whole genome shotgun (WGS) entry which is preliminary data.</text>
</comment>
<dbReference type="PANTHER" id="PTHR12302:SF2">
    <property type="entry name" value="STAPHYLOCOCCAL NUCLEASE DOMAIN-CONTAINING PROTEIN 1"/>
    <property type="match status" value="1"/>
</dbReference>
<keyword evidence="3" id="KW-0597">Phosphoprotein</keyword>
<dbReference type="EMBL" id="CAJVQA010020127">
    <property type="protein sequence ID" value="CAG8762154.1"/>
    <property type="molecule type" value="Genomic_DNA"/>
</dbReference>
<dbReference type="SMART" id="SM00318">
    <property type="entry name" value="SNc"/>
    <property type="match status" value="4"/>
</dbReference>
<keyword evidence="8" id="KW-1185">Reference proteome</keyword>
<dbReference type="GO" id="GO:0005634">
    <property type="term" value="C:nucleus"/>
    <property type="evidence" value="ECO:0007669"/>
    <property type="project" value="TreeGrafter"/>
</dbReference>
<dbReference type="PANTHER" id="PTHR12302">
    <property type="entry name" value="EBNA2 BINDING PROTEIN P100"/>
    <property type="match status" value="1"/>
</dbReference>
<comment type="subcellular location">
    <subcellularLocation>
        <location evidence="1">Cytoplasm</location>
    </subcellularLocation>
</comment>
<feature type="non-terminal residue" evidence="7">
    <location>
        <position position="839"/>
    </location>
</feature>
<dbReference type="Gene3D" id="2.40.50.90">
    <property type="match status" value="5"/>
</dbReference>
<dbReference type="GO" id="GO:0003723">
    <property type="term" value="F:RNA binding"/>
    <property type="evidence" value="ECO:0007669"/>
    <property type="project" value="TreeGrafter"/>
</dbReference>
<dbReference type="InterPro" id="IPR035437">
    <property type="entry name" value="SNase_OB-fold_sf"/>
</dbReference>
<dbReference type="OrthoDB" id="10023235at2759"/>
<dbReference type="Proteomes" id="UP000789759">
    <property type="component" value="Unassembled WGS sequence"/>
</dbReference>
<accession>A0A9N9J252</accession>
<dbReference type="AlphaFoldDB" id="A0A9N9J252"/>
<feature type="domain" description="TNase-like" evidence="6">
    <location>
        <begin position="447"/>
        <end position="581"/>
    </location>
</feature>
<gene>
    <name evidence="7" type="ORF">CPELLU_LOCUS15376</name>
</gene>
<evidence type="ECO:0000313" key="7">
    <source>
        <dbReference type="EMBL" id="CAG8762154.1"/>
    </source>
</evidence>
<dbReference type="FunFam" id="2.40.50.90:FF:000002">
    <property type="entry name" value="Staphylococcal nuclease domain-containing protein"/>
    <property type="match status" value="1"/>
</dbReference>
<dbReference type="GO" id="GO:0031047">
    <property type="term" value="P:regulatory ncRNA-mediated gene silencing"/>
    <property type="evidence" value="ECO:0007669"/>
    <property type="project" value="InterPro"/>
</dbReference>
<dbReference type="InterPro" id="IPR016685">
    <property type="entry name" value="Silence_cplx_Nase-comp_TudorSN"/>
</dbReference>
<dbReference type="PIRSF" id="PIRSF017179">
    <property type="entry name" value="RISC-Tudor-SN"/>
    <property type="match status" value="1"/>
</dbReference>
<sequence length="839" mass="94935">VSKAIVKCVLSGDTLIIRGKPTGNQPPREKQISLAYIQAPRMGNQKKDDEPFAFESREFLRCQIVGKEITFRIDYTIPTTNREYGSVFLGSENITQLIVREGWAKVREDGRKNKDDSRGEEVNNLSALENTAQGAGKGIWGDKDKYSRNVNYTLQEDARTYLNKYKGLKIDGIIEQVRDGSSLRVLFIPPAPAPQQYLNINISGIKAPTVRKDIPDVEDLVEPYGEEAKYFVESRLLQRNVKVILEGLSGNNQTFYATILHPAGNIAESLVAVGLAKVADWSITVVTDGPIKLREAEKKAKEKRLRLWQDHVVRSKAGGDDHDFEGIDPKCPEYNFEAKEFLRKKLIGKPVRVIIDYQKPASEGYEAKECATIKLGEFNPAEALIERGLAHIIRHKRDDEDRSSCYDQLLIADQNTKEPPVYRISDVSEACSSSKARQFLHSLQRYGRVPGVIDFVNNGSRFKIYIPKESYKLTFVLSGIRCPRPGRTPTDKSEPFATEALEFATRKVLQRDVEIEVENVDKVGGFIGSLWLNKTENFATLLLQEGLATVHSFSADQSPYSRELYAAEQIAKDEKKNIWSFQDSGLISETNDTATADEAEPRKEYVDVVVSEIVSGGHFYVQVVNDSNIRNLEKMMSDFGFHHKSTTAISNFDKIKTGQIVSAQFTEDDQWYRARIRKNIPEKESVEVVYIDYGNSETIPVSRIRSIPDNFKQLPPHAYEAMLSFLKVPDREADYGGEAYERLRDFVDSKQLVANIDHRDNNVLHLTLYDPAQSESSDASINAEMVRDGLGLVNNKLPYIKKYSNLVKKLLEVQEQAKKDRVGMFEYGDVTADDDERDY</sequence>
<dbReference type="CDD" id="cd00175">
    <property type="entry name" value="SNc"/>
    <property type="match status" value="2"/>
</dbReference>
<dbReference type="Pfam" id="PF00565">
    <property type="entry name" value="SNase"/>
    <property type="match status" value="4"/>
</dbReference>
<reference evidence="7" key="1">
    <citation type="submission" date="2021-06" db="EMBL/GenBank/DDBJ databases">
        <authorList>
            <person name="Kallberg Y."/>
            <person name="Tangrot J."/>
            <person name="Rosling A."/>
        </authorList>
    </citation>
    <scope>NUCLEOTIDE SEQUENCE</scope>
    <source>
        <strain evidence="7">FL966</strain>
    </source>
</reference>
<feature type="domain" description="Tudor" evidence="5">
    <location>
        <begin position="654"/>
        <end position="714"/>
    </location>
</feature>
<dbReference type="FunFam" id="2.40.50.90:FF:000010">
    <property type="entry name" value="Ribonuclease"/>
    <property type="match status" value="1"/>
</dbReference>